<name>A0AAW2IWC7_9LAMI</name>
<dbReference type="InterPro" id="IPR041577">
    <property type="entry name" value="RT_RNaseH_2"/>
</dbReference>
<dbReference type="PANTHER" id="PTHR37984:SF5">
    <property type="entry name" value="PROTEIN NYNRIN-LIKE"/>
    <property type="match status" value="1"/>
</dbReference>
<evidence type="ECO:0000259" key="3">
    <source>
        <dbReference type="Pfam" id="PF17921"/>
    </source>
</evidence>
<comment type="caution">
    <text evidence="4">The sequence shown here is derived from an EMBL/GenBank/DDBJ whole genome shotgun (WGS) entry which is preliminary data.</text>
</comment>
<organism evidence="4">
    <name type="scientific">Sesamum angustifolium</name>
    <dbReference type="NCBI Taxonomy" id="2727405"/>
    <lineage>
        <taxon>Eukaryota</taxon>
        <taxon>Viridiplantae</taxon>
        <taxon>Streptophyta</taxon>
        <taxon>Embryophyta</taxon>
        <taxon>Tracheophyta</taxon>
        <taxon>Spermatophyta</taxon>
        <taxon>Magnoliopsida</taxon>
        <taxon>eudicotyledons</taxon>
        <taxon>Gunneridae</taxon>
        <taxon>Pentapetalae</taxon>
        <taxon>asterids</taxon>
        <taxon>lamiids</taxon>
        <taxon>Lamiales</taxon>
        <taxon>Pedaliaceae</taxon>
        <taxon>Sesamum</taxon>
    </lineage>
</organism>
<evidence type="ECO:0000259" key="2">
    <source>
        <dbReference type="Pfam" id="PF17919"/>
    </source>
</evidence>
<dbReference type="Gene3D" id="3.10.20.370">
    <property type="match status" value="1"/>
</dbReference>
<dbReference type="PANTHER" id="PTHR37984">
    <property type="entry name" value="PROTEIN CBG26694"/>
    <property type="match status" value="1"/>
</dbReference>
<dbReference type="AlphaFoldDB" id="A0AAW2IWC7"/>
<evidence type="ECO:0000256" key="1">
    <source>
        <dbReference type="ARBA" id="ARBA00023268"/>
    </source>
</evidence>
<sequence>MHPYRYSFAQKDEIEKIVKELLESGVIQPSQRSFGSLILLIKMWQEDIPKTSFVTHQGHNDKTWEEHLQQLQLTLEVLRKNQLFAKRSKCDFDKQSVEYLGHVISVNGDSAIAAFEQLKAAMVSAPVLALLDFAKPFVVETDACDKGIDSVLMQDHRPIAHLSKVLGPKNQGLSVYEKEFLAILLVVTKWKHYLVGNHFVIKTDQQSVKKGCENKVADALSRRANPECAAVTIVIPNWVTDIVRSYDGDDEFLPVIQAKSIDDAAYPMFSQQGGILRKEGRICVGKSTNVKQRIVRVLHDSSICGHSGINGTYQRVRSMFFWGKLKEDVV</sequence>
<dbReference type="Gene3D" id="1.10.340.70">
    <property type="match status" value="1"/>
</dbReference>
<dbReference type="InterPro" id="IPR041588">
    <property type="entry name" value="Integrase_H2C2"/>
</dbReference>
<dbReference type="CDD" id="cd09274">
    <property type="entry name" value="RNase_HI_RT_Ty3"/>
    <property type="match status" value="1"/>
</dbReference>
<protein>
    <submittedName>
        <fullName evidence="4">Retrovirus-related Pol polyprotein from transposon gypsy</fullName>
    </submittedName>
</protein>
<gene>
    <name evidence="4" type="ORF">Sangu_2731500</name>
</gene>
<dbReference type="Pfam" id="PF17919">
    <property type="entry name" value="RT_RNaseH_2"/>
    <property type="match status" value="1"/>
</dbReference>
<dbReference type="Gene3D" id="3.30.70.270">
    <property type="match status" value="1"/>
</dbReference>
<dbReference type="InterPro" id="IPR043502">
    <property type="entry name" value="DNA/RNA_pol_sf"/>
</dbReference>
<dbReference type="SUPFAM" id="SSF56672">
    <property type="entry name" value="DNA/RNA polymerases"/>
    <property type="match status" value="1"/>
</dbReference>
<reference evidence="4" key="2">
    <citation type="journal article" date="2024" name="Plant">
        <title>Genomic evolution and insights into agronomic trait innovations of Sesamum species.</title>
        <authorList>
            <person name="Miao H."/>
            <person name="Wang L."/>
            <person name="Qu L."/>
            <person name="Liu H."/>
            <person name="Sun Y."/>
            <person name="Le M."/>
            <person name="Wang Q."/>
            <person name="Wei S."/>
            <person name="Zheng Y."/>
            <person name="Lin W."/>
            <person name="Duan Y."/>
            <person name="Cao H."/>
            <person name="Xiong S."/>
            <person name="Wang X."/>
            <person name="Wei L."/>
            <person name="Li C."/>
            <person name="Ma Q."/>
            <person name="Ju M."/>
            <person name="Zhao R."/>
            <person name="Li G."/>
            <person name="Mu C."/>
            <person name="Tian Q."/>
            <person name="Mei H."/>
            <person name="Zhang T."/>
            <person name="Gao T."/>
            <person name="Zhang H."/>
        </authorList>
    </citation>
    <scope>NUCLEOTIDE SEQUENCE</scope>
    <source>
        <strain evidence="4">G01</strain>
    </source>
</reference>
<feature type="domain" description="Integrase zinc-binding" evidence="3">
    <location>
        <begin position="289"/>
        <end position="329"/>
    </location>
</feature>
<keyword evidence="1" id="KW-0511">Multifunctional enzyme</keyword>
<dbReference type="Gene3D" id="3.10.10.10">
    <property type="entry name" value="HIV Type 1 Reverse Transcriptase, subunit A, domain 1"/>
    <property type="match status" value="1"/>
</dbReference>
<accession>A0AAW2IWC7</accession>
<evidence type="ECO:0000313" key="4">
    <source>
        <dbReference type="EMBL" id="KAL0286445.1"/>
    </source>
</evidence>
<proteinExistence type="predicted"/>
<dbReference type="GO" id="GO:0003824">
    <property type="term" value="F:catalytic activity"/>
    <property type="evidence" value="ECO:0007669"/>
    <property type="project" value="UniProtKB-KW"/>
</dbReference>
<dbReference type="EMBL" id="JACGWK010001538">
    <property type="protein sequence ID" value="KAL0286445.1"/>
    <property type="molecule type" value="Genomic_DNA"/>
</dbReference>
<dbReference type="InterPro" id="IPR043128">
    <property type="entry name" value="Rev_trsase/Diguanyl_cyclase"/>
</dbReference>
<dbReference type="InterPro" id="IPR050951">
    <property type="entry name" value="Retrovirus_Pol_polyprotein"/>
</dbReference>
<reference evidence="4" key="1">
    <citation type="submission" date="2020-06" db="EMBL/GenBank/DDBJ databases">
        <authorList>
            <person name="Li T."/>
            <person name="Hu X."/>
            <person name="Zhang T."/>
            <person name="Song X."/>
            <person name="Zhang H."/>
            <person name="Dai N."/>
            <person name="Sheng W."/>
            <person name="Hou X."/>
            <person name="Wei L."/>
        </authorList>
    </citation>
    <scope>NUCLEOTIDE SEQUENCE</scope>
    <source>
        <strain evidence="4">G01</strain>
        <tissue evidence="4">Leaf</tissue>
    </source>
</reference>
<dbReference type="Pfam" id="PF17921">
    <property type="entry name" value="Integrase_H2C2"/>
    <property type="match status" value="1"/>
</dbReference>
<feature type="domain" description="Reverse transcriptase/retrotransposon-derived protein RNase H-like" evidence="2">
    <location>
        <begin position="110"/>
        <end position="201"/>
    </location>
</feature>